<evidence type="ECO:0000313" key="2">
    <source>
        <dbReference type="EMBL" id="KAB7786901.1"/>
    </source>
</evidence>
<dbReference type="RefSeq" id="WP_152276103.1">
    <property type="nucleotide sequence ID" value="NZ_WEKV01000005.1"/>
</dbReference>
<evidence type="ECO:0000256" key="1">
    <source>
        <dbReference type="SAM" id="MobiDB-lite"/>
    </source>
</evidence>
<reference evidence="2 3" key="1">
    <citation type="submission" date="2019-10" db="EMBL/GenBank/DDBJ databases">
        <title>Draft Genome Sequence of the Caffeine Degrading Methylotroph Methylorubrum populi PINKEL.</title>
        <authorList>
            <person name="Dawson S.C."/>
            <person name="Zhang X."/>
            <person name="Wright M.E."/>
            <person name="Sharma G."/>
            <person name="Langner J.T."/>
            <person name="Ditty J.L."/>
            <person name="Subuyuj G.A."/>
        </authorList>
    </citation>
    <scope>NUCLEOTIDE SEQUENCE [LARGE SCALE GENOMIC DNA]</scope>
    <source>
        <strain evidence="2 3">Pinkel</strain>
    </source>
</reference>
<dbReference type="InterPro" id="IPR036700">
    <property type="entry name" value="BOBF_sf"/>
</dbReference>
<comment type="caution">
    <text evidence="2">The sequence shown here is derived from an EMBL/GenBank/DDBJ whole genome shotgun (WGS) entry which is preliminary data.</text>
</comment>
<dbReference type="Proteomes" id="UP000469949">
    <property type="component" value="Unassembled WGS sequence"/>
</dbReference>
<accession>A0A833JB36</accession>
<name>A0A833JB36_9HYPH</name>
<proteinExistence type="predicted"/>
<protein>
    <recommendedName>
        <fullName evidence="4">DNA-binding protein</fullName>
    </recommendedName>
</protein>
<dbReference type="EMBL" id="WEKV01000005">
    <property type="protein sequence ID" value="KAB7786901.1"/>
    <property type="molecule type" value="Genomic_DNA"/>
</dbReference>
<dbReference type="AlphaFoldDB" id="A0A833JB36"/>
<dbReference type="SUPFAM" id="SSF101756">
    <property type="entry name" value="Hypothetical protein YgiW"/>
    <property type="match status" value="1"/>
</dbReference>
<feature type="region of interest" description="Disordered" evidence="1">
    <location>
        <begin position="1"/>
        <end position="26"/>
    </location>
</feature>
<evidence type="ECO:0008006" key="4">
    <source>
        <dbReference type="Google" id="ProtNLM"/>
    </source>
</evidence>
<gene>
    <name evidence="2" type="ORF">F8B43_0851</name>
</gene>
<organism evidence="2 3">
    <name type="scientific">Methylorubrum populi</name>
    <dbReference type="NCBI Taxonomy" id="223967"/>
    <lineage>
        <taxon>Bacteria</taxon>
        <taxon>Pseudomonadati</taxon>
        <taxon>Pseudomonadota</taxon>
        <taxon>Alphaproteobacteria</taxon>
        <taxon>Hyphomicrobiales</taxon>
        <taxon>Methylobacteriaceae</taxon>
        <taxon>Methylorubrum</taxon>
    </lineage>
</organism>
<sequence>MSDDKIIGNPAAELPERAPGSARPHSKRRHLVIGAIAAPLALGAAGLSLAQSGQTVAPTPVAPTAISVLAPSGAIAARGEVAEIFGNKFVIQDSTGRALVETGRQGEDGGLVTKGETVTVQGRFEKGFLHATLITRADGKQVVLGRPGGPPAGSADWAKDKLGLGPKPDLPALTAAVEKAGYSDIRVTGRGPRHLEVAAKGADGGERLLHVDFDGRIRERPLL</sequence>
<evidence type="ECO:0000313" key="3">
    <source>
        <dbReference type="Proteomes" id="UP000469949"/>
    </source>
</evidence>